<name>I4C0X2_DESTA</name>
<dbReference type="GO" id="GO:0003824">
    <property type="term" value="F:catalytic activity"/>
    <property type="evidence" value="ECO:0007669"/>
    <property type="project" value="InterPro"/>
</dbReference>
<dbReference type="SUPFAM" id="SSF102114">
    <property type="entry name" value="Radical SAM enzymes"/>
    <property type="match status" value="1"/>
</dbReference>
<dbReference type="OrthoDB" id="5470216at2"/>
<dbReference type="PANTHER" id="PTHR43409:SF4">
    <property type="entry name" value="RADICAL SAM SUPERFAMILY PROTEIN"/>
    <property type="match status" value="1"/>
</dbReference>
<reference evidence="8" key="1">
    <citation type="submission" date="2012-06" db="EMBL/GenBank/DDBJ databases">
        <title>Complete sequence of chromosome of Desulfomonile tiedjei DSM 6799.</title>
        <authorList>
            <person name="Lucas S."/>
            <person name="Copeland A."/>
            <person name="Lapidus A."/>
            <person name="Glavina del Rio T."/>
            <person name="Dalin E."/>
            <person name="Tice H."/>
            <person name="Bruce D."/>
            <person name="Goodwin L."/>
            <person name="Pitluck S."/>
            <person name="Peters L."/>
            <person name="Ovchinnikova G."/>
            <person name="Zeytun A."/>
            <person name="Lu M."/>
            <person name="Kyrpides N."/>
            <person name="Mavromatis K."/>
            <person name="Ivanova N."/>
            <person name="Brettin T."/>
            <person name="Detter J.C."/>
            <person name="Han C."/>
            <person name="Larimer F."/>
            <person name="Land M."/>
            <person name="Hauser L."/>
            <person name="Markowitz V."/>
            <person name="Cheng J.-F."/>
            <person name="Hugenholtz P."/>
            <person name="Woyke T."/>
            <person name="Wu D."/>
            <person name="Spring S."/>
            <person name="Schroeder M."/>
            <person name="Brambilla E."/>
            <person name="Klenk H.-P."/>
            <person name="Eisen J.A."/>
        </authorList>
    </citation>
    <scope>NUCLEOTIDE SEQUENCE [LARGE SCALE GENOMIC DNA]</scope>
    <source>
        <strain evidence="8">ATCC 49306 / DSM 6799 / DCB-1</strain>
    </source>
</reference>
<accession>I4C0X2</accession>
<evidence type="ECO:0000259" key="6">
    <source>
        <dbReference type="PROSITE" id="PS51918"/>
    </source>
</evidence>
<dbReference type="InterPro" id="IPR013785">
    <property type="entry name" value="Aldolase_TIM"/>
</dbReference>
<organism evidence="7 8">
    <name type="scientific">Desulfomonile tiedjei (strain ATCC 49306 / DSM 6799 / DCB-1)</name>
    <dbReference type="NCBI Taxonomy" id="706587"/>
    <lineage>
        <taxon>Bacteria</taxon>
        <taxon>Pseudomonadati</taxon>
        <taxon>Thermodesulfobacteriota</taxon>
        <taxon>Desulfomonilia</taxon>
        <taxon>Desulfomonilales</taxon>
        <taxon>Desulfomonilaceae</taxon>
        <taxon>Desulfomonile</taxon>
    </lineage>
</organism>
<evidence type="ECO:0000313" key="8">
    <source>
        <dbReference type="Proteomes" id="UP000006055"/>
    </source>
</evidence>
<evidence type="ECO:0000256" key="1">
    <source>
        <dbReference type="ARBA" id="ARBA00001966"/>
    </source>
</evidence>
<evidence type="ECO:0000256" key="5">
    <source>
        <dbReference type="ARBA" id="ARBA00023014"/>
    </source>
</evidence>
<dbReference type="SMART" id="SM00729">
    <property type="entry name" value="Elp3"/>
    <property type="match status" value="1"/>
</dbReference>
<keyword evidence="5" id="KW-0411">Iron-sulfur</keyword>
<dbReference type="CDD" id="cd01335">
    <property type="entry name" value="Radical_SAM"/>
    <property type="match status" value="1"/>
</dbReference>
<keyword evidence="3" id="KW-0479">Metal-binding</keyword>
<dbReference type="Gene3D" id="3.20.20.70">
    <property type="entry name" value="Aldolase class I"/>
    <property type="match status" value="1"/>
</dbReference>
<dbReference type="PANTHER" id="PTHR43409">
    <property type="entry name" value="ANAEROBIC MAGNESIUM-PROTOPORPHYRIN IX MONOMETHYL ESTER CYCLASE-RELATED"/>
    <property type="match status" value="1"/>
</dbReference>
<evidence type="ECO:0000256" key="4">
    <source>
        <dbReference type="ARBA" id="ARBA00023004"/>
    </source>
</evidence>
<feature type="domain" description="Radical SAM core" evidence="6">
    <location>
        <begin position="9"/>
        <end position="237"/>
    </location>
</feature>
<comment type="cofactor">
    <cofactor evidence="1">
        <name>[4Fe-4S] cluster</name>
        <dbReference type="ChEBI" id="CHEBI:49883"/>
    </cofactor>
</comment>
<dbReference type="GO" id="GO:0046872">
    <property type="term" value="F:metal ion binding"/>
    <property type="evidence" value="ECO:0007669"/>
    <property type="project" value="UniProtKB-KW"/>
</dbReference>
<proteinExistence type="predicted"/>
<evidence type="ECO:0000256" key="2">
    <source>
        <dbReference type="ARBA" id="ARBA00022691"/>
    </source>
</evidence>
<dbReference type="PATRIC" id="fig|706587.4.peg.547"/>
<dbReference type="Pfam" id="PF04055">
    <property type="entry name" value="Radical_SAM"/>
    <property type="match status" value="1"/>
</dbReference>
<dbReference type="InterPro" id="IPR006638">
    <property type="entry name" value="Elp3/MiaA/NifB-like_rSAM"/>
</dbReference>
<dbReference type="GO" id="GO:0051536">
    <property type="term" value="F:iron-sulfur cluster binding"/>
    <property type="evidence" value="ECO:0007669"/>
    <property type="project" value="UniProtKB-KW"/>
</dbReference>
<dbReference type="eggNOG" id="COG1032">
    <property type="taxonomic scope" value="Bacteria"/>
</dbReference>
<dbReference type="RefSeq" id="WP_014808372.1">
    <property type="nucleotide sequence ID" value="NC_018025.1"/>
</dbReference>
<dbReference type="STRING" id="706587.Desti_0479"/>
<dbReference type="HOGENOM" id="CLU_044464_1_0_7"/>
<dbReference type="SFLD" id="SFLDG01095">
    <property type="entry name" value="Uncharacterised_Radical_SAM_Su"/>
    <property type="match status" value="1"/>
</dbReference>
<dbReference type="SFLD" id="SFLDG01082">
    <property type="entry name" value="B12-binding_domain_containing"/>
    <property type="match status" value="1"/>
</dbReference>
<protein>
    <submittedName>
        <fullName evidence="7">Fe-S oxidoreductase</fullName>
    </submittedName>
</protein>
<keyword evidence="4" id="KW-0408">Iron</keyword>
<dbReference type="PROSITE" id="PS51918">
    <property type="entry name" value="RADICAL_SAM"/>
    <property type="match status" value="1"/>
</dbReference>
<dbReference type="AlphaFoldDB" id="I4C0X2"/>
<dbReference type="InterPro" id="IPR058240">
    <property type="entry name" value="rSAM_sf"/>
</dbReference>
<sequence>MKYIGAVYRPPSEAQSLIIQATLGCNHNQCTFCGSYRDKRFTIRSLQEIKEDLADARHMGPVDRVFLADGDALCIPQKRLLEIIEAVNETFPTLERIGIYANAKNILRKSLDDLRELRKRKLGIIYLGVETGDAPLLEKICKGATYDDLVVSARRVKDAGITLSVTVLLGIGGIEGSRQHARETARILTDMDPDYVGALSVIVVPGTPLHQEYVEGRFHIPDPFDLIEELRTMISESSFTHCVFRSNHASNYLPVKATLPKDKEQILRAIDRVLQTRDKNMLRPEFLRAL</sequence>
<gene>
    <name evidence="7" type="ordered locus">Desti_0479</name>
</gene>
<dbReference type="InterPro" id="IPR007197">
    <property type="entry name" value="rSAM"/>
</dbReference>
<dbReference type="PROSITE" id="PS51257">
    <property type="entry name" value="PROKAR_LIPOPROTEIN"/>
    <property type="match status" value="1"/>
</dbReference>
<keyword evidence="2" id="KW-0949">S-adenosyl-L-methionine</keyword>
<evidence type="ECO:0000256" key="3">
    <source>
        <dbReference type="ARBA" id="ARBA00022723"/>
    </source>
</evidence>
<dbReference type="InterPro" id="IPR051198">
    <property type="entry name" value="BchE-like"/>
</dbReference>
<dbReference type="KEGG" id="dti:Desti_0479"/>
<keyword evidence="8" id="KW-1185">Reference proteome</keyword>
<dbReference type="Proteomes" id="UP000006055">
    <property type="component" value="Chromosome"/>
</dbReference>
<dbReference type="SFLD" id="SFLDS00029">
    <property type="entry name" value="Radical_SAM"/>
    <property type="match status" value="1"/>
</dbReference>
<dbReference type="EMBL" id="CP003360">
    <property type="protein sequence ID" value="AFM23213.1"/>
    <property type="molecule type" value="Genomic_DNA"/>
</dbReference>
<evidence type="ECO:0000313" key="7">
    <source>
        <dbReference type="EMBL" id="AFM23213.1"/>
    </source>
</evidence>